<protein>
    <submittedName>
        <fullName evidence="1">Uncharacterized protein</fullName>
    </submittedName>
</protein>
<name>A0ABQ0CM52_9HYPO</name>
<reference evidence="2" key="1">
    <citation type="submission" date="2024-06" db="EMBL/GenBank/DDBJ databases">
        <title>Draft Genome Sequences of Epichloe bromicola Strains Isolated from Elymus ciliaris.</title>
        <authorList>
            <consortium name="Epichloe bromicola genome sequencing consortium"/>
            <person name="Miura A."/>
            <person name="Imano S."/>
            <person name="Ashida A."/>
            <person name="Sato I."/>
            <person name="Chiba S."/>
            <person name="Tanaka A."/>
            <person name="Camagna M."/>
            <person name="Takemoto D."/>
        </authorList>
    </citation>
    <scope>NUCLEOTIDE SEQUENCE [LARGE SCALE GENOMIC DNA]</scope>
    <source>
        <strain evidence="2">DP</strain>
    </source>
</reference>
<comment type="caution">
    <text evidence="1">The sequence shown here is derived from an EMBL/GenBank/DDBJ whole genome shotgun (WGS) entry which is preliminary data.</text>
</comment>
<dbReference type="EMBL" id="BAAFGZ010000083">
    <property type="protein sequence ID" value="GAB0134518.1"/>
    <property type="molecule type" value="Genomic_DNA"/>
</dbReference>
<proteinExistence type="predicted"/>
<gene>
    <name evidence="1" type="primary">g2885</name>
    <name evidence="1" type="ORF">EsDP_00002885</name>
</gene>
<keyword evidence="2" id="KW-1185">Reference proteome</keyword>
<organism evidence="1 2">
    <name type="scientific">Epichloe bromicola</name>
    <dbReference type="NCBI Taxonomy" id="79588"/>
    <lineage>
        <taxon>Eukaryota</taxon>
        <taxon>Fungi</taxon>
        <taxon>Dikarya</taxon>
        <taxon>Ascomycota</taxon>
        <taxon>Pezizomycotina</taxon>
        <taxon>Sordariomycetes</taxon>
        <taxon>Hypocreomycetidae</taxon>
        <taxon>Hypocreales</taxon>
        <taxon>Clavicipitaceae</taxon>
        <taxon>Epichloe</taxon>
    </lineage>
</organism>
<sequence length="179" mass="18589">MISTNCAPTGSMSNGSFETTMWPKFLVDARRSRTVERTMELTPSLSKAGLSPMRAATGAVGVVSEPRGAGGEAEGVGEGEGRGVARLLGASVQLLLQRGGVAEDAGQAVAGAALVGGQAAVERSEAAADAGEDARHVAFRQRGQGQHGRNKSFEQHGVVRGRRAYVGKNRERVGECTVR</sequence>
<evidence type="ECO:0000313" key="1">
    <source>
        <dbReference type="EMBL" id="GAB0134518.1"/>
    </source>
</evidence>
<evidence type="ECO:0000313" key="2">
    <source>
        <dbReference type="Proteomes" id="UP001562357"/>
    </source>
</evidence>
<dbReference type="Proteomes" id="UP001562357">
    <property type="component" value="Unassembled WGS sequence"/>
</dbReference>
<accession>A0ABQ0CM52</accession>